<evidence type="ECO:0000259" key="1">
    <source>
        <dbReference type="Pfam" id="PF17832"/>
    </source>
</evidence>
<protein>
    <recommendedName>
        <fullName evidence="1">Pre-PUA domain-containing protein</fullName>
    </recommendedName>
</protein>
<dbReference type="OMA" id="NTHGDDN"/>
<comment type="caution">
    <text evidence="2">The sequence shown here is derived from an EMBL/GenBank/DDBJ whole genome shotgun (WGS) entry which is preliminary data.</text>
</comment>
<proteinExistence type="predicted"/>
<evidence type="ECO:0000313" key="3">
    <source>
        <dbReference type="Proteomes" id="UP000288216"/>
    </source>
</evidence>
<dbReference type="PANTHER" id="PTHR12217:SF4">
    <property type="entry name" value="EUKARYOTIC TRANSLATION INITIATION FACTOR 2D"/>
    <property type="match status" value="1"/>
</dbReference>
<dbReference type="GO" id="GO:0001731">
    <property type="term" value="P:formation of translation preinitiation complex"/>
    <property type="evidence" value="ECO:0007669"/>
    <property type="project" value="InterPro"/>
</dbReference>
<reference evidence="2 3" key="1">
    <citation type="journal article" date="2018" name="Nat. Ecol. Evol.">
        <title>Shark genomes provide insights into elasmobranch evolution and the origin of vertebrates.</title>
        <authorList>
            <person name="Hara Y"/>
            <person name="Yamaguchi K"/>
            <person name="Onimaru K"/>
            <person name="Kadota M"/>
            <person name="Koyanagi M"/>
            <person name="Keeley SD"/>
            <person name="Tatsumi K"/>
            <person name="Tanaka K"/>
            <person name="Motone F"/>
            <person name="Kageyama Y"/>
            <person name="Nozu R"/>
            <person name="Adachi N"/>
            <person name="Nishimura O"/>
            <person name="Nakagawa R"/>
            <person name="Tanegashima C"/>
            <person name="Kiyatake I"/>
            <person name="Matsumoto R"/>
            <person name="Murakumo K"/>
            <person name="Nishida K"/>
            <person name="Terakita A"/>
            <person name="Kuratani S"/>
            <person name="Sato K"/>
            <person name="Hyodo S Kuraku.S."/>
        </authorList>
    </citation>
    <scope>NUCLEOTIDE SEQUENCE [LARGE SCALE GENOMIC DNA]</scope>
</reference>
<dbReference type="Proteomes" id="UP000288216">
    <property type="component" value="Unassembled WGS sequence"/>
</dbReference>
<dbReference type="InterPro" id="IPR039757">
    <property type="entry name" value="EIF2D"/>
</dbReference>
<dbReference type="CDD" id="cd11610">
    <property type="entry name" value="eIF2D_N"/>
    <property type="match status" value="1"/>
</dbReference>
<organism evidence="2 3">
    <name type="scientific">Scyliorhinus torazame</name>
    <name type="common">Cloudy catshark</name>
    <name type="synonym">Catulus torazame</name>
    <dbReference type="NCBI Taxonomy" id="75743"/>
    <lineage>
        <taxon>Eukaryota</taxon>
        <taxon>Metazoa</taxon>
        <taxon>Chordata</taxon>
        <taxon>Craniata</taxon>
        <taxon>Vertebrata</taxon>
        <taxon>Chondrichthyes</taxon>
        <taxon>Elasmobranchii</taxon>
        <taxon>Galeomorphii</taxon>
        <taxon>Galeoidea</taxon>
        <taxon>Carcharhiniformes</taxon>
        <taxon>Scyliorhinidae</taxon>
        <taxon>Scyliorhinus</taxon>
    </lineage>
</organism>
<dbReference type="PANTHER" id="PTHR12217">
    <property type="entry name" value="EUKARYOTIC TRANSLATION INITIATION FACTOR 2D"/>
    <property type="match status" value="1"/>
</dbReference>
<dbReference type="InterPro" id="IPR048247">
    <property type="entry name" value="eIF2D_N"/>
</dbReference>
<evidence type="ECO:0000313" key="2">
    <source>
        <dbReference type="EMBL" id="GCB75757.1"/>
    </source>
</evidence>
<dbReference type="EMBL" id="BFAA01013823">
    <property type="protein sequence ID" value="GCB75757.1"/>
    <property type="molecule type" value="Genomic_DNA"/>
</dbReference>
<keyword evidence="3" id="KW-1185">Reference proteome</keyword>
<dbReference type="InterPro" id="IPR041366">
    <property type="entry name" value="Pre-PUA"/>
</dbReference>
<dbReference type="OrthoDB" id="199771at2759"/>
<accession>A0A401PRN2</accession>
<sequence>MRRKLRADVQSAFPSVSSEKLSHLVPNKEELNVVKLYSHKGKAVTAYVLNKNPIFFEVDKQIYPTVYTLWSYPDLVAAFTTWPAVLTKLAGGAGEASEAQRHNRRFIKRQI</sequence>
<dbReference type="GO" id="GO:0003743">
    <property type="term" value="F:translation initiation factor activity"/>
    <property type="evidence" value="ECO:0007669"/>
    <property type="project" value="InterPro"/>
</dbReference>
<dbReference type="AlphaFoldDB" id="A0A401PRN2"/>
<dbReference type="STRING" id="75743.A0A401PRN2"/>
<name>A0A401PRN2_SCYTO</name>
<dbReference type="Gene3D" id="3.10.400.20">
    <property type="match status" value="1"/>
</dbReference>
<gene>
    <name evidence="2" type="ORF">scyTo_0019052</name>
</gene>
<feature type="domain" description="Pre-PUA" evidence="1">
    <location>
        <begin position="2"/>
        <end position="73"/>
    </location>
</feature>
<dbReference type="Pfam" id="PF17832">
    <property type="entry name" value="Pre-PUA"/>
    <property type="match status" value="1"/>
</dbReference>